<feature type="domain" description="Metallo-beta-lactamase" evidence="2">
    <location>
        <begin position="68"/>
        <end position="252"/>
    </location>
</feature>
<dbReference type="GO" id="GO:0017001">
    <property type="term" value="P:antibiotic catabolic process"/>
    <property type="evidence" value="ECO:0007669"/>
    <property type="project" value="UniProtKB-ARBA"/>
</dbReference>
<dbReference type="InterPro" id="IPR006311">
    <property type="entry name" value="TAT_signal"/>
</dbReference>
<dbReference type="Pfam" id="PF00753">
    <property type="entry name" value="Lactamase_B"/>
    <property type="match status" value="1"/>
</dbReference>
<dbReference type="PANTHER" id="PTHR42951">
    <property type="entry name" value="METALLO-BETA-LACTAMASE DOMAIN-CONTAINING"/>
    <property type="match status" value="1"/>
</dbReference>
<accession>A0A428MNJ2</accession>
<dbReference type="AlphaFoldDB" id="A0A428MNJ2"/>
<comment type="similarity">
    <text evidence="1">Belongs to the metallo-beta-lactamase superfamily. Class-B beta-lactamase family.</text>
</comment>
<evidence type="ECO:0000313" key="3">
    <source>
        <dbReference type="EMBL" id="RSL18435.1"/>
    </source>
</evidence>
<protein>
    <submittedName>
        <fullName evidence="3">Glyoxylase-like metal-dependent hydrolase (Beta-lactamase superfamily II)</fullName>
    </submittedName>
</protein>
<reference evidence="3 4" key="1">
    <citation type="submission" date="2018-12" db="EMBL/GenBank/DDBJ databases">
        <title>Sequencing of bacterial isolates from soil warming experiment in Harvard Forest, Massachusetts, USA.</title>
        <authorList>
            <person name="Deangelis K."/>
        </authorList>
    </citation>
    <scope>NUCLEOTIDE SEQUENCE [LARGE SCALE GENOMIC DNA]</scope>
    <source>
        <strain evidence="3 4">EB153</strain>
    </source>
</reference>
<keyword evidence="4" id="KW-1185">Reference proteome</keyword>
<comment type="caution">
    <text evidence="3">The sequence shown here is derived from an EMBL/GenBank/DDBJ whole genome shotgun (WGS) entry which is preliminary data.</text>
</comment>
<sequence>MLPEASLDISRRQFLTAGGLTVAAACLAPRHLIAQTSSIVPGAFKEAATAKVTIQNLRRNVSILLGAGGNIAVLTGPDGKLVVDAEIVTARPNVSKALASINADPIKQLINTHWHFDHTGGNEWVHEAGASILAHENTRKHLSKATFVGGNFQYTFPAAPAGAIPSTVFNDEHTLHINNTTLTLKHYLPAHTDSDISVHFPEADILHTGDTFWNRDYPFIDYWTGGSIDGQIRAAEANIAKVTSKTIVIPGHGAVGGKADLILFRDVLVDIRDKVAALKKQGKLLPEVIAAKPSARYDAEWGNLFQNPSNFIALVYQGV</sequence>
<dbReference type="OrthoDB" id="420651at2"/>
<evidence type="ECO:0000256" key="1">
    <source>
        <dbReference type="ARBA" id="ARBA00005250"/>
    </source>
</evidence>
<dbReference type="EMBL" id="RSDW01000001">
    <property type="protein sequence ID" value="RSL18435.1"/>
    <property type="molecule type" value="Genomic_DNA"/>
</dbReference>
<organism evidence="3 4">
    <name type="scientific">Edaphobacter aggregans</name>
    <dbReference type="NCBI Taxonomy" id="570835"/>
    <lineage>
        <taxon>Bacteria</taxon>
        <taxon>Pseudomonadati</taxon>
        <taxon>Acidobacteriota</taxon>
        <taxon>Terriglobia</taxon>
        <taxon>Terriglobales</taxon>
        <taxon>Acidobacteriaceae</taxon>
        <taxon>Edaphobacter</taxon>
    </lineage>
</organism>
<dbReference type="InterPro" id="IPR001279">
    <property type="entry name" value="Metallo-B-lactamas"/>
</dbReference>
<dbReference type="PROSITE" id="PS51318">
    <property type="entry name" value="TAT"/>
    <property type="match status" value="1"/>
</dbReference>
<dbReference type="Gene3D" id="3.60.15.10">
    <property type="entry name" value="Ribonuclease Z/Hydroxyacylglutathione hydrolase-like"/>
    <property type="match status" value="1"/>
</dbReference>
<dbReference type="GO" id="GO:0016787">
    <property type="term" value="F:hydrolase activity"/>
    <property type="evidence" value="ECO:0007669"/>
    <property type="project" value="UniProtKB-KW"/>
</dbReference>
<evidence type="ECO:0000313" key="4">
    <source>
        <dbReference type="Proteomes" id="UP000269669"/>
    </source>
</evidence>
<dbReference type="SMART" id="SM00849">
    <property type="entry name" value="Lactamase_B"/>
    <property type="match status" value="1"/>
</dbReference>
<dbReference type="CDD" id="cd16282">
    <property type="entry name" value="metallo-hydrolase-like_MBL-fold"/>
    <property type="match status" value="1"/>
</dbReference>
<gene>
    <name evidence="3" type="ORF">EDE15_4006</name>
</gene>
<dbReference type="InterPro" id="IPR050855">
    <property type="entry name" value="NDM-1-like"/>
</dbReference>
<dbReference type="SUPFAM" id="SSF56281">
    <property type="entry name" value="Metallo-hydrolase/oxidoreductase"/>
    <property type="match status" value="1"/>
</dbReference>
<name>A0A428MNJ2_9BACT</name>
<keyword evidence="3" id="KW-0378">Hydrolase</keyword>
<dbReference type="PANTHER" id="PTHR42951:SF4">
    <property type="entry name" value="ACYL-COENZYME A THIOESTERASE MBLAC2"/>
    <property type="match status" value="1"/>
</dbReference>
<proteinExistence type="inferred from homology"/>
<evidence type="ECO:0000259" key="2">
    <source>
        <dbReference type="SMART" id="SM00849"/>
    </source>
</evidence>
<dbReference type="InterPro" id="IPR036866">
    <property type="entry name" value="RibonucZ/Hydroxyglut_hydro"/>
</dbReference>
<dbReference type="RefSeq" id="WP_125486800.1">
    <property type="nucleotide sequence ID" value="NZ_RSDW01000001.1"/>
</dbReference>
<dbReference type="Proteomes" id="UP000269669">
    <property type="component" value="Unassembled WGS sequence"/>
</dbReference>